<sequence length="297" mass="31597">MPVRCDTLHMDNVAARTPPGPRFALAVQMKNGPHDPDPFFEELLLGLEQALDQHDASVLLRRFGSAAEELAAYRDWASSGMLNAVIIADIAENDERVLRCRELGLPVVVLGGPHIEGVSLVEVDNSGAMLMAVEHLAGLGHQRLGRVSGPAQLHHTQARTRAFGEALARFGVAGTSLEGSYSPGSGAQRIRELLGADPRPSAIIFDDTLMAVGGLAAARELGLRIPQDLSILAWDDSPDARLAEPPISVVSLDVFELGQRLAQVLLRTHAGDLQTVVHVPTARIVVRGSTAAPPAKA</sequence>
<accession>A0ABX5YB31</accession>
<keyword evidence="2" id="KW-0238">DNA-binding</keyword>
<dbReference type="SUPFAM" id="SSF53822">
    <property type="entry name" value="Periplasmic binding protein-like I"/>
    <property type="match status" value="1"/>
</dbReference>
<gene>
    <name evidence="5" type="ORF">FQA45_11230</name>
</gene>
<dbReference type="PANTHER" id="PTHR30146">
    <property type="entry name" value="LACI-RELATED TRANSCRIPTIONAL REPRESSOR"/>
    <property type="match status" value="1"/>
</dbReference>
<keyword evidence="6" id="KW-1185">Reference proteome</keyword>
<evidence type="ECO:0000256" key="1">
    <source>
        <dbReference type="ARBA" id="ARBA00023015"/>
    </source>
</evidence>
<name>A0ABX5YB31_9MICC</name>
<dbReference type="Proteomes" id="UP000320717">
    <property type="component" value="Chromosome"/>
</dbReference>
<organism evidence="5 6">
    <name type="scientific">Glutamicibacter halophytocola</name>
    <dbReference type="NCBI Taxonomy" id="1933880"/>
    <lineage>
        <taxon>Bacteria</taxon>
        <taxon>Bacillati</taxon>
        <taxon>Actinomycetota</taxon>
        <taxon>Actinomycetes</taxon>
        <taxon>Micrococcales</taxon>
        <taxon>Micrococcaceae</taxon>
        <taxon>Glutamicibacter</taxon>
    </lineage>
</organism>
<proteinExistence type="predicted"/>
<reference evidence="5 6" key="1">
    <citation type="submission" date="2019-07" db="EMBL/GenBank/DDBJ databases">
        <title>Complete Genome Sequence of drought tolerant Plant Growth-Promoting Rhizobacterium Glutamicibacter halophytocola DR408.</title>
        <authorList>
            <person name="Nishu S.D."/>
            <person name="Lee T.K."/>
        </authorList>
    </citation>
    <scope>NUCLEOTIDE SEQUENCE [LARGE SCALE GENOMIC DNA]</scope>
    <source>
        <strain evidence="5 6">DR408</strain>
    </source>
</reference>
<keyword evidence="1" id="KW-0805">Transcription regulation</keyword>
<evidence type="ECO:0000313" key="6">
    <source>
        <dbReference type="Proteomes" id="UP000320717"/>
    </source>
</evidence>
<dbReference type="Pfam" id="PF13377">
    <property type="entry name" value="Peripla_BP_3"/>
    <property type="match status" value="1"/>
</dbReference>
<feature type="domain" description="Transcriptional regulator LacI/GalR-like sensor" evidence="4">
    <location>
        <begin position="133"/>
        <end position="290"/>
    </location>
</feature>
<keyword evidence="3" id="KW-0804">Transcription</keyword>
<dbReference type="CDD" id="cd06267">
    <property type="entry name" value="PBP1_LacI_sugar_binding-like"/>
    <property type="match status" value="1"/>
</dbReference>
<dbReference type="Gene3D" id="3.40.50.2300">
    <property type="match status" value="2"/>
</dbReference>
<dbReference type="PANTHER" id="PTHR30146:SF155">
    <property type="entry name" value="ALANINE RACEMASE"/>
    <property type="match status" value="1"/>
</dbReference>
<evidence type="ECO:0000256" key="2">
    <source>
        <dbReference type="ARBA" id="ARBA00023125"/>
    </source>
</evidence>
<evidence type="ECO:0000259" key="4">
    <source>
        <dbReference type="Pfam" id="PF13377"/>
    </source>
</evidence>
<dbReference type="InterPro" id="IPR046335">
    <property type="entry name" value="LacI/GalR-like_sensor"/>
</dbReference>
<protein>
    <submittedName>
        <fullName evidence="5">LacI family transcriptional regulator</fullName>
    </submittedName>
</protein>
<evidence type="ECO:0000313" key="5">
    <source>
        <dbReference type="EMBL" id="QDY66850.1"/>
    </source>
</evidence>
<dbReference type="EMBL" id="CP042260">
    <property type="protein sequence ID" value="QDY66850.1"/>
    <property type="molecule type" value="Genomic_DNA"/>
</dbReference>
<evidence type="ECO:0000256" key="3">
    <source>
        <dbReference type="ARBA" id="ARBA00023163"/>
    </source>
</evidence>
<dbReference type="InterPro" id="IPR028082">
    <property type="entry name" value="Peripla_BP_I"/>
</dbReference>